<feature type="chain" id="PRO_5033597073" description="Major facilitator superfamily (MFS) profile domain-containing protein" evidence="6">
    <location>
        <begin position="32"/>
        <end position="474"/>
    </location>
</feature>
<name>A0A7M7KRE6_VARDE</name>
<feature type="transmembrane region" description="Helical" evidence="5">
    <location>
        <begin position="427"/>
        <end position="450"/>
    </location>
</feature>
<dbReference type="GO" id="GO:0016020">
    <property type="term" value="C:membrane"/>
    <property type="evidence" value="ECO:0007669"/>
    <property type="project" value="UniProtKB-SubCell"/>
</dbReference>
<dbReference type="InterPro" id="IPR050382">
    <property type="entry name" value="MFS_Na/Anion_cotransporter"/>
</dbReference>
<feature type="transmembrane region" description="Helical" evidence="5">
    <location>
        <begin position="301"/>
        <end position="326"/>
    </location>
</feature>
<proteinExistence type="predicted"/>
<dbReference type="Gene3D" id="1.20.1250.20">
    <property type="entry name" value="MFS general substrate transporter like domains"/>
    <property type="match status" value="1"/>
</dbReference>
<evidence type="ECO:0000256" key="1">
    <source>
        <dbReference type="ARBA" id="ARBA00004141"/>
    </source>
</evidence>
<dbReference type="RefSeq" id="XP_022672479.1">
    <property type="nucleotide sequence ID" value="XM_022816744.1"/>
</dbReference>
<dbReference type="EnsemblMetazoa" id="XM_022817207">
    <property type="protein sequence ID" value="XP_022672942"/>
    <property type="gene ID" value="LOC111254140"/>
</dbReference>
<feature type="transmembrane region" description="Helical" evidence="5">
    <location>
        <begin position="170"/>
        <end position="191"/>
    </location>
</feature>
<keyword evidence="6" id="KW-0732">Signal</keyword>
<feature type="transmembrane region" description="Helical" evidence="5">
    <location>
        <begin position="393"/>
        <end position="421"/>
    </location>
</feature>
<dbReference type="GO" id="GO:0006820">
    <property type="term" value="P:monoatomic anion transport"/>
    <property type="evidence" value="ECO:0007669"/>
    <property type="project" value="TreeGrafter"/>
</dbReference>
<dbReference type="EnsemblMetazoa" id="XM_022815920">
    <property type="protein sequence ID" value="XP_022671655"/>
    <property type="gene ID" value="LOC111254140"/>
</dbReference>
<keyword evidence="9" id="KW-1185">Reference proteome</keyword>
<evidence type="ECO:0000313" key="8">
    <source>
        <dbReference type="EnsemblMetazoa" id="XP_022670838"/>
    </source>
</evidence>
<dbReference type="OMA" id="FESARYP"/>
<dbReference type="RefSeq" id="XP_022670838.1">
    <property type="nucleotide sequence ID" value="XM_022815103.1"/>
</dbReference>
<dbReference type="FunFam" id="1.20.1250.20:FF:000423">
    <property type="entry name" value="Putative inorganic phosphate cotransporter-like Protein"/>
    <property type="match status" value="1"/>
</dbReference>
<dbReference type="RefSeq" id="XP_022671655.1">
    <property type="nucleotide sequence ID" value="XM_022815920.1"/>
</dbReference>
<dbReference type="InParanoid" id="A0A7M7KRE6"/>
<dbReference type="Proteomes" id="UP000594260">
    <property type="component" value="Unplaced"/>
</dbReference>
<feature type="transmembrane region" description="Helical" evidence="5">
    <location>
        <begin position="338"/>
        <end position="357"/>
    </location>
</feature>
<dbReference type="KEGG" id="vde:111254140"/>
<evidence type="ECO:0000259" key="7">
    <source>
        <dbReference type="PROSITE" id="PS50850"/>
    </source>
</evidence>
<dbReference type="EnsemblMetazoa" id="XM_022815103">
    <property type="protein sequence ID" value="XP_022670838"/>
    <property type="gene ID" value="LOC111254140"/>
</dbReference>
<feature type="domain" description="Major facilitator superfamily (MFS) profile" evidence="7">
    <location>
        <begin position="9"/>
        <end position="455"/>
    </location>
</feature>
<dbReference type="EnsemblMetazoa" id="XM_022817038">
    <property type="protein sequence ID" value="XP_022672773"/>
    <property type="gene ID" value="LOC111254140"/>
</dbReference>
<comment type="subcellular location">
    <subcellularLocation>
        <location evidence="1">Membrane</location>
        <topology evidence="1">Multi-pass membrane protein</topology>
    </subcellularLocation>
</comment>
<feature type="transmembrane region" description="Helical" evidence="5">
    <location>
        <begin position="110"/>
        <end position="130"/>
    </location>
</feature>
<keyword evidence="2 5" id="KW-0812">Transmembrane</keyword>
<keyword evidence="4 5" id="KW-0472">Membrane</keyword>
<dbReference type="GO" id="GO:0022857">
    <property type="term" value="F:transmembrane transporter activity"/>
    <property type="evidence" value="ECO:0007669"/>
    <property type="project" value="InterPro"/>
</dbReference>
<feature type="signal peptide" evidence="6">
    <location>
        <begin position="1"/>
        <end position="31"/>
    </location>
</feature>
<dbReference type="EnsemblMetazoa" id="XM_022817120">
    <property type="protein sequence ID" value="XP_022672855"/>
    <property type="gene ID" value="LOC111254140"/>
</dbReference>
<dbReference type="AlphaFoldDB" id="A0A7M7KRE6"/>
<evidence type="ECO:0000313" key="9">
    <source>
        <dbReference type="Proteomes" id="UP000594260"/>
    </source>
</evidence>
<accession>A0A7M7KRE6</accession>
<protein>
    <recommendedName>
        <fullName evidence="7">Major facilitator superfamily (MFS) profile domain-containing protein</fullName>
    </recommendedName>
</protein>
<dbReference type="RefSeq" id="XP_022672942.1">
    <property type="nucleotide sequence ID" value="XM_022817207.1"/>
</dbReference>
<dbReference type="SUPFAM" id="SSF103473">
    <property type="entry name" value="MFS general substrate transporter"/>
    <property type="match status" value="1"/>
</dbReference>
<dbReference type="GeneID" id="111254140"/>
<reference evidence="8" key="1">
    <citation type="submission" date="2021-01" db="UniProtKB">
        <authorList>
            <consortium name="EnsemblMetazoa"/>
        </authorList>
    </citation>
    <scope>IDENTIFICATION</scope>
</reference>
<evidence type="ECO:0000256" key="3">
    <source>
        <dbReference type="ARBA" id="ARBA00022989"/>
    </source>
</evidence>
<evidence type="ECO:0000256" key="6">
    <source>
        <dbReference type="SAM" id="SignalP"/>
    </source>
</evidence>
<dbReference type="PROSITE" id="PS50850">
    <property type="entry name" value="MFS"/>
    <property type="match status" value="1"/>
</dbReference>
<feature type="transmembrane region" description="Helical" evidence="5">
    <location>
        <begin position="197"/>
        <end position="219"/>
    </location>
</feature>
<evidence type="ECO:0000256" key="5">
    <source>
        <dbReference type="SAM" id="Phobius"/>
    </source>
</evidence>
<keyword evidence="3 5" id="KW-1133">Transmembrane helix</keyword>
<feature type="transmembrane region" description="Helical" evidence="5">
    <location>
        <begin position="136"/>
        <end position="158"/>
    </location>
</feature>
<dbReference type="RefSeq" id="XP_022672855.1">
    <property type="nucleotide sequence ID" value="XM_022817120.1"/>
</dbReference>
<dbReference type="PANTHER" id="PTHR11662:SF399">
    <property type="entry name" value="FI19708P1-RELATED"/>
    <property type="match status" value="1"/>
</dbReference>
<evidence type="ECO:0000256" key="2">
    <source>
        <dbReference type="ARBA" id="ARBA00022692"/>
    </source>
</evidence>
<organism evidence="8 9">
    <name type="scientific">Varroa destructor</name>
    <name type="common">Honeybee mite</name>
    <dbReference type="NCBI Taxonomy" id="109461"/>
    <lineage>
        <taxon>Eukaryota</taxon>
        <taxon>Metazoa</taxon>
        <taxon>Ecdysozoa</taxon>
        <taxon>Arthropoda</taxon>
        <taxon>Chelicerata</taxon>
        <taxon>Arachnida</taxon>
        <taxon>Acari</taxon>
        <taxon>Parasitiformes</taxon>
        <taxon>Mesostigmata</taxon>
        <taxon>Gamasina</taxon>
        <taxon>Dermanyssoidea</taxon>
        <taxon>Varroidae</taxon>
        <taxon>Varroa</taxon>
    </lineage>
</organism>
<dbReference type="RefSeq" id="XP_022672773.1">
    <property type="nucleotide sequence ID" value="XM_022817038.1"/>
</dbReference>
<dbReference type="OrthoDB" id="2985014at2759"/>
<dbReference type="InterPro" id="IPR020846">
    <property type="entry name" value="MFS_dom"/>
</dbReference>
<evidence type="ECO:0000256" key="4">
    <source>
        <dbReference type="ARBA" id="ARBA00023136"/>
    </source>
</evidence>
<feature type="transmembrane region" description="Helical" evidence="5">
    <location>
        <begin position="363"/>
        <end position="381"/>
    </location>
</feature>
<dbReference type="PANTHER" id="PTHR11662">
    <property type="entry name" value="SOLUTE CARRIER FAMILY 17"/>
    <property type="match status" value="1"/>
</dbReference>
<dbReference type="EnsemblMetazoa" id="XM_022816744">
    <property type="protein sequence ID" value="XP_022672479"/>
    <property type="gene ID" value="LOC111254140"/>
</dbReference>
<feature type="transmembrane region" description="Helical" evidence="5">
    <location>
        <begin position="83"/>
        <end position="103"/>
    </location>
</feature>
<dbReference type="Pfam" id="PF07690">
    <property type="entry name" value="MFS_1"/>
    <property type="match status" value="1"/>
</dbReference>
<dbReference type="InterPro" id="IPR036259">
    <property type="entry name" value="MFS_trans_sf"/>
</dbReference>
<dbReference type="InterPro" id="IPR011701">
    <property type="entry name" value="MFS"/>
</dbReference>
<feature type="transmembrane region" description="Helical" evidence="5">
    <location>
        <begin position="257"/>
        <end position="281"/>
    </location>
</feature>
<sequence>MAECCIPIRYLVSLMVFFAFVLDQALRSCLSITVLVMVNRTHGAQPPFHGPVTHMKFFESARYPQNRTSLGDSRNWNTTTQGWVLNSVYIGILFSQLPAGHLVESFSLKWVLGYGVFFMSLLQFVSPLVISWSVWAFVALRIVAGLCIGSAFPSANALMSRWSPVHERTLLITLATLGYGVGATVTMFIAGPLCKHFGWASVFYFFGACGVIWSLLWYVCVASSPEKHRWISEEERIMTLANRDGNFDQNRHIPWKAILTSGPTLVFCIRTFCSMVFGTIFSTYTPIFLDHMYNIDLTVNGWINGISNMLSAIVALICSIVADRLLQSGYSINKVRKTFSTLSLMLPASIMLLLAQLEADVRLVAGLIIFASTLWGLYGGSDPALPIDLTAEFSGAVSAVVNTYANLAAVLTPIIVGWFLADQENFFRWNVIFETGAFTAMLGAGIFLVLGSASRQNWPTSSEDEAAPLLVDPL</sequence>